<dbReference type="CDD" id="cd01283">
    <property type="entry name" value="cytidine_deaminase"/>
    <property type="match status" value="1"/>
</dbReference>
<evidence type="ECO:0008006" key="4">
    <source>
        <dbReference type="Google" id="ProtNLM"/>
    </source>
</evidence>
<accession>A0ABM7ZUT1</accession>
<sequence length="289" mass="31622">MNAHHFIEGPCAELVLIGTAAAQAAYELDTTVAVGDRDRGVAPPCGRCRPVLLGYSPTLKVIVGEDDRIRTAFITHLLPEAMSEPTTGSMPSKPPLSTSWHRHRQPRHQPARTTHPASGSPVPAPGHRHRPPTPSQAPPRTPSARQHRPPGPPPLHQPRVHQHSQMPPHRPQPLPLPLPLPGNGDQLSRTHGSSEQHQQSGPRTPDERPEPGWDGPPVMVLGGHPKTRVDDVLGPRCRWFTSARAEANRKLSSGTSAPYDSPTGPSFRSMRMWIYAALWDPVLRTDLPE</sequence>
<name>A0ABM7ZUT1_STRNI</name>
<protein>
    <recommendedName>
        <fullName evidence="4">Cytidine deaminase</fullName>
    </recommendedName>
</protein>
<reference evidence="2" key="1">
    <citation type="submission" date="2022-06" db="EMBL/GenBank/DDBJ databases">
        <title>Complete genome sequence of Streptomyces nigrescens HEK616.</title>
        <authorList>
            <person name="Asamizu S."/>
            <person name="Onaka H."/>
        </authorList>
    </citation>
    <scope>NUCLEOTIDE SEQUENCE</scope>
    <source>
        <strain evidence="2">HEK616</strain>
    </source>
</reference>
<dbReference type="EMBL" id="AP026073">
    <property type="protein sequence ID" value="BDM70104.1"/>
    <property type="molecule type" value="Genomic_DNA"/>
</dbReference>
<dbReference type="InterPro" id="IPR016192">
    <property type="entry name" value="APOBEC/CMP_deaminase_Zn-bd"/>
</dbReference>
<gene>
    <name evidence="2" type="ORF">HEK616_35910</name>
</gene>
<dbReference type="InterPro" id="IPR016193">
    <property type="entry name" value="Cytidine_deaminase-like"/>
</dbReference>
<feature type="region of interest" description="Disordered" evidence="1">
    <location>
        <begin position="82"/>
        <end position="222"/>
    </location>
</feature>
<evidence type="ECO:0000313" key="3">
    <source>
        <dbReference type="Proteomes" id="UP001059597"/>
    </source>
</evidence>
<feature type="compositionally biased region" description="Polar residues" evidence="1">
    <location>
        <begin position="84"/>
        <end position="99"/>
    </location>
</feature>
<organism evidence="2 3">
    <name type="scientific">Streptomyces nigrescens</name>
    <dbReference type="NCBI Taxonomy" id="1920"/>
    <lineage>
        <taxon>Bacteria</taxon>
        <taxon>Bacillati</taxon>
        <taxon>Actinomycetota</taxon>
        <taxon>Actinomycetes</taxon>
        <taxon>Kitasatosporales</taxon>
        <taxon>Streptomycetaceae</taxon>
        <taxon>Streptomyces</taxon>
    </lineage>
</organism>
<dbReference type="Proteomes" id="UP001059597">
    <property type="component" value="Chromosome"/>
</dbReference>
<evidence type="ECO:0000313" key="2">
    <source>
        <dbReference type="EMBL" id="BDM70104.1"/>
    </source>
</evidence>
<feature type="compositionally biased region" description="Polar residues" evidence="1">
    <location>
        <begin position="185"/>
        <end position="202"/>
    </location>
</feature>
<feature type="compositionally biased region" description="Basic residues" evidence="1">
    <location>
        <begin position="100"/>
        <end position="110"/>
    </location>
</feature>
<dbReference type="PROSITE" id="PS00903">
    <property type="entry name" value="CYT_DCMP_DEAMINASES_1"/>
    <property type="match status" value="1"/>
</dbReference>
<dbReference type="Gene3D" id="3.40.140.10">
    <property type="entry name" value="Cytidine Deaminase, domain 2"/>
    <property type="match status" value="1"/>
</dbReference>
<keyword evidence="3" id="KW-1185">Reference proteome</keyword>
<feature type="compositionally biased region" description="Pro residues" evidence="1">
    <location>
        <begin position="168"/>
        <end position="180"/>
    </location>
</feature>
<dbReference type="SUPFAM" id="SSF53927">
    <property type="entry name" value="Cytidine deaminase-like"/>
    <property type="match status" value="1"/>
</dbReference>
<feature type="compositionally biased region" description="Pro residues" evidence="1">
    <location>
        <begin position="132"/>
        <end position="141"/>
    </location>
</feature>
<proteinExistence type="predicted"/>
<evidence type="ECO:0000256" key="1">
    <source>
        <dbReference type="SAM" id="MobiDB-lite"/>
    </source>
</evidence>